<feature type="transmembrane region" description="Helical" evidence="1">
    <location>
        <begin position="86"/>
        <end position="105"/>
    </location>
</feature>
<dbReference type="EMBL" id="JADQDQ010000028">
    <property type="protein sequence ID" value="MBF9240018.1"/>
    <property type="molecule type" value="Genomic_DNA"/>
</dbReference>
<evidence type="ECO:0000313" key="3">
    <source>
        <dbReference type="Proteomes" id="UP000597617"/>
    </source>
</evidence>
<keyword evidence="1" id="KW-0472">Membrane</keyword>
<keyword evidence="1" id="KW-1133">Transmembrane helix</keyword>
<sequence>MVVLASILLGAFLHLLWNGLTHKGSLRGLPYSALPLHLPPPAALFTVYSVLDVLSSVGGVAMVSWLVLRLPRMPVVEVPDHRLRRYWVIAGGTAAILFGLRQLFGPTLPDFWNMPISALSAGMAGVVLASGVKNSKA</sequence>
<keyword evidence="1" id="KW-0812">Transmembrane</keyword>
<evidence type="ECO:0000313" key="2">
    <source>
        <dbReference type="EMBL" id="MBF9240018.1"/>
    </source>
</evidence>
<accession>A0ABS0INR7</accession>
<dbReference type="InterPro" id="IPR025238">
    <property type="entry name" value="DUF4184"/>
</dbReference>
<dbReference type="Pfam" id="PF13803">
    <property type="entry name" value="DUF4184"/>
    <property type="match status" value="1"/>
</dbReference>
<keyword evidence="3" id="KW-1185">Reference proteome</keyword>
<proteinExistence type="predicted"/>
<feature type="transmembrane region" description="Helical" evidence="1">
    <location>
        <begin position="111"/>
        <end position="132"/>
    </location>
</feature>
<evidence type="ECO:0000256" key="1">
    <source>
        <dbReference type="SAM" id="Phobius"/>
    </source>
</evidence>
<comment type="caution">
    <text evidence="2">The sequence shown here is derived from an EMBL/GenBank/DDBJ whole genome shotgun (WGS) entry which is preliminary data.</text>
</comment>
<reference evidence="2 3" key="1">
    <citation type="submission" date="2020-11" db="EMBL/GenBank/DDBJ databases">
        <authorList>
            <person name="Kim M.K."/>
        </authorList>
    </citation>
    <scope>NUCLEOTIDE SEQUENCE [LARGE SCALE GENOMIC DNA]</scope>
    <source>
        <strain evidence="2 3">BT683</strain>
    </source>
</reference>
<organism evidence="2 3">
    <name type="scientific">Hymenobacter jeongseonensis</name>
    <dbReference type="NCBI Taxonomy" id="2791027"/>
    <lineage>
        <taxon>Bacteria</taxon>
        <taxon>Pseudomonadati</taxon>
        <taxon>Bacteroidota</taxon>
        <taxon>Cytophagia</taxon>
        <taxon>Cytophagales</taxon>
        <taxon>Hymenobacteraceae</taxon>
        <taxon>Hymenobacter</taxon>
    </lineage>
</organism>
<protein>
    <submittedName>
        <fullName evidence="2">DUF4184 family protein</fullName>
    </submittedName>
</protein>
<feature type="transmembrane region" description="Helical" evidence="1">
    <location>
        <begin position="42"/>
        <end position="66"/>
    </location>
</feature>
<gene>
    <name evidence="2" type="ORF">I2I05_21690</name>
</gene>
<name>A0ABS0INR7_9BACT</name>
<dbReference type="Proteomes" id="UP000597617">
    <property type="component" value="Unassembled WGS sequence"/>
</dbReference>